<protein>
    <recommendedName>
        <fullName evidence="3">RNA-dependent RNA polymerase</fullName>
    </recommendedName>
</protein>
<accession>A0AA88EH86</accession>
<sequence length="627" mass="71660">MFSCLSFFFSEQIEEPNGSNSSLSAVLFAREVVRLVNKSGCLFTAMYLSQCTVCLQHYYADSAPMEGSSMSPYVSLTRSGIPKIIPSFHRKVIRGSDRERADRITKLYMSWFTVGRLVKLAKRPSKSLFRSITQDADFVSIQVYAEQFRMLLPVLIERYIPWASFLTSWKYEVAAYAQSLFYEIQHGGIFSSCVLFEPWIRYPLDHLDHPEMYFNINREHFNKIRLGGPFWESMPELFGKLPTGEEIYRGRLASAIVGGGKRRLFVIGNYVKQCLLKPYHDWAMTVLRCIPNDGTFDQAAPLKYVRGGKDVSSYDLSSATDRFPSIMFFHTMADMFGEEIASATVVAGLSSSRFDIKPPLMKGHYQHVKFAVGQPLGYYLSWSLFSLAHHKVVWWAALRAYPRQDSTFSRYAILGDDVVIADSRVAREYHLILKGLKVEISAKKSLLSARGGLEFAKKFMCWGAGKDLSPVSLPSLVTLNTCSGIRVFQQKYPHASEGLLFRLSGAGYKVLGRLSSPSLKSRMWERLRIFLSAPLHSSPSDFEWWLGGYMPLNPYLKGQLWWWLVDATRPKEPRVPVGNKDDEVNELELEFLERTCLVQWVDLWLRALKQHTVLSSNMETPFQDFLN</sequence>
<dbReference type="SUPFAM" id="SSF56672">
    <property type="entry name" value="DNA/RNA polymerases"/>
    <property type="match status" value="1"/>
</dbReference>
<evidence type="ECO:0000313" key="2">
    <source>
        <dbReference type="Proteomes" id="UP001187192"/>
    </source>
</evidence>
<evidence type="ECO:0000313" key="1">
    <source>
        <dbReference type="EMBL" id="GMN71371.1"/>
    </source>
</evidence>
<keyword evidence="2" id="KW-1185">Reference proteome</keyword>
<dbReference type="PANTHER" id="PTHR34456:SF13">
    <property type="entry name" value="REVERSE TRANSCRIPTASE DOMAIN-CONTAINING PROTEIN"/>
    <property type="match status" value="1"/>
</dbReference>
<feature type="non-terminal residue" evidence="1">
    <location>
        <position position="1"/>
    </location>
</feature>
<dbReference type="InterPro" id="IPR008686">
    <property type="entry name" value="RNA_pol_mitovir"/>
</dbReference>
<dbReference type="Proteomes" id="UP001187192">
    <property type="component" value="Unassembled WGS sequence"/>
</dbReference>
<dbReference type="Pfam" id="PF05919">
    <property type="entry name" value="Mitovir_RNA_pol"/>
    <property type="match status" value="1"/>
</dbReference>
<proteinExistence type="predicted"/>
<reference evidence="1" key="1">
    <citation type="submission" date="2023-07" db="EMBL/GenBank/DDBJ databases">
        <title>draft genome sequence of fig (Ficus carica).</title>
        <authorList>
            <person name="Takahashi T."/>
            <person name="Nishimura K."/>
        </authorList>
    </citation>
    <scope>NUCLEOTIDE SEQUENCE</scope>
</reference>
<gene>
    <name evidence="1" type="ORF">TIFTF001_054082</name>
</gene>
<dbReference type="PANTHER" id="PTHR34456">
    <property type="entry name" value="MITOVIRUS RNA-DEPENDENT RNA POLYMERASE"/>
    <property type="match status" value="1"/>
</dbReference>
<dbReference type="EMBL" id="BTGU01013914">
    <property type="protein sequence ID" value="GMN71371.1"/>
    <property type="molecule type" value="Genomic_DNA"/>
</dbReference>
<evidence type="ECO:0008006" key="3">
    <source>
        <dbReference type="Google" id="ProtNLM"/>
    </source>
</evidence>
<organism evidence="1 2">
    <name type="scientific">Ficus carica</name>
    <name type="common">Common fig</name>
    <dbReference type="NCBI Taxonomy" id="3494"/>
    <lineage>
        <taxon>Eukaryota</taxon>
        <taxon>Viridiplantae</taxon>
        <taxon>Streptophyta</taxon>
        <taxon>Embryophyta</taxon>
        <taxon>Tracheophyta</taxon>
        <taxon>Spermatophyta</taxon>
        <taxon>Magnoliopsida</taxon>
        <taxon>eudicotyledons</taxon>
        <taxon>Gunneridae</taxon>
        <taxon>Pentapetalae</taxon>
        <taxon>rosids</taxon>
        <taxon>fabids</taxon>
        <taxon>Rosales</taxon>
        <taxon>Moraceae</taxon>
        <taxon>Ficeae</taxon>
        <taxon>Ficus</taxon>
    </lineage>
</organism>
<comment type="caution">
    <text evidence="1">The sequence shown here is derived from an EMBL/GenBank/DDBJ whole genome shotgun (WGS) entry which is preliminary data.</text>
</comment>
<name>A0AA88EH86_FICCA</name>
<dbReference type="AlphaFoldDB" id="A0AA88EH86"/>
<dbReference type="InterPro" id="IPR043502">
    <property type="entry name" value="DNA/RNA_pol_sf"/>
</dbReference>